<evidence type="ECO:0000313" key="3">
    <source>
        <dbReference type="Proteomes" id="UP001595821"/>
    </source>
</evidence>
<feature type="region of interest" description="Disordered" evidence="1">
    <location>
        <begin position="1"/>
        <end position="20"/>
    </location>
</feature>
<dbReference type="GO" id="GO:0016787">
    <property type="term" value="F:hydrolase activity"/>
    <property type="evidence" value="ECO:0007669"/>
    <property type="project" value="UniProtKB-KW"/>
</dbReference>
<dbReference type="InterPro" id="IPR038128">
    <property type="entry name" value="Gamma_PGA_hydro_sf"/>
</dbReference>
<dbReference type="Proteomes" id="UP001595821">
    <property type="component" value="Unassembled WGS sequence"/>
</dbReference>
<name>A0ABD5P341_9EURY</name>
<accession>A0ABD5P341</accession>
<evidence type="ECO:0000313" key="2">
    <source>
        <dbReference type="EMBL" id="MFC4248734.1"/>
    </source>
</evidence>
<evidence type="ECO:0000256" key="1">
    <source>
        <dbReference type="SAM" id="MobiDB-lite"/>
    </source>
</evidence>
<keyword evidence="2" id="KW-0378">Hydrolase</keyword>
<dbReference type="InterPro" id="IPR008585">
    <property type="entry name" value="Gamma_PGA_hydro"/>
</dbReference>
<comment type="caution">
    <text evidence="2">The sequence shown here is derived from an EMBL/GenBank/DDBJ whole genome shotgun (WGS) entry which is preliminary data.</text>
</comment>
<gene>
    <name evidence="2" type="ORF">ACFOZ7_17675</name>
</gene>
<dbReference type="AlphaFoldDB" id="A0ABD5P341"/>
<dbReference type="GeneID" id="71856061"/>
<protein>
    <submittedName>
        <fullName evidence="2">Poly-gamma-glutamate hydrolase family protein</fullName>
    </submittedName>
</protein>
<feature type="compositionally biased region" description="Basic and acidic residues" evidence="1">
    <location>
        <begin position="8"/>
        <end position="20"/>
    </location>
</feature>
<reference evidence="2 3" key="1">
    <citation type="journal article" date="2014" name="Int. J. Syst. Evol. Microbiol.">
        <title>Complete genome sequence of Corynebacterium casei LMG S-19264T (=DSM 44701T), isolated from a smear-ripened cheese.</title>
        <authorList>
            <consortium name="US DOE Joint Genome Institute (JGI-PGF)"/>
            <person name="Walter F."/>
            <person name="Albersmeier A."/>
            <person name="Kalinowski J."/>
            <person name="Ruckert C."/>
        </authorList>
    </citation>
    <scope>NUCLEOTIDE SEQUENCE [LARGE SCALE GENOMIC DNA]</scope>
    <source>
        <strain evidence="2 3">IBRC-M 10912</strain>
    </source>
</reference>
<sequence>MPEVPLRTTRDQSLDPRSKYKDRCRLSRHLADELDLSAGSHVRVDEGPYSTYYRVQEIDDAPAAPIVVHEDHLDRFGIDGETTVELSTTIPQESRTEARKGGGLAETLLDDGSQDRILLTAPHGGAVERGTDEMAERTYELLERAGVSASLWMLHGHNPPGDSDVTAHRRWHVGKLADGIDGYPGLRRIADREFDLVVGFHRSGYDQIEVGGRIGDATRERVAERLRERTGRNVWTDLDRLRLPGTHPRISTNYLSKDGERGLHLECTPGTCDRYAEQAAQAVVDGIRPHFG</sequence>
<proteinExistence type="predicted"/>
<dbReference type="EMBL" id="JBHSDJ010000127">
    <property type="protein sequence ID" value="MFC4248734.1"/>
    <property type="molecule type" value="Genomic_DNA"/>
</dbReference>
<organism evidence="2 3">
    <name type="scientific">Natribaculum luteum</name>
    <dbReference type="NCBI Taxonomy" id="1586232"/>
    <lineage>
        <taxon>Archaea</taxon>
        <taxon>Methanobacteriati</taxon>
        <taxon>Methanobacteriota</taxon>
        <taxon>Stenosarchaea group</taxon>
        <taxon>Halobacteria</taxon>
        <taxon>Halobacteriales</taxon>
        <taxon>Natrialbaceae</taxon>
        <taxon>Natribaculum</taxon>
    </lineage>
</organism>
<dbReference type="Pfam" id="PF05908">
    <property type="entry name" value="Gamma_PGA_hydro"/>
    <property type="match status" value="1"/>
</dbReference>
<dbReference type="RefSeq" id="WP_246976398.1">
    <property type="nucleotide sequence ID" value="NZ_CP095398.1"/>
</dbReference>
<dbReference type="Gene3D" id="3.40.630.100">
    <property type="entry name" value="Poly-gamma-glutamate hydrolase, zinc-binding motif"/>
    <property type="match status" value="1"/>
</dbReference>